<evidence type="ECO:0000256" key="6">
    <source>
        <dbReference type="RuleBase" id="RU000320"/>
    </source>
</evidence>
<comment type="subunit">
    <text evidence="5">NDH-1 is composed of 14 different subunits. Subunits NuoA, H, J, K, L, M, N constitute the membrane sector of the complex.</text>
</comment>
<keyword evidence="5" id="KW-0813">Transport</keyword>
<evidence type="ECO:0000313" key="9">
    <source>
        <dbReference type="Proteomes" id="UP001156641"/>
    </source>
</evidence>
<feature type="transmembrane region" description="Helical" evidence="5">
    <location>
        <begin position="361"/>
        <end position="381"/>
    </location>
</feature>
<evidence type="ECO:0000256" key="1">
    <source>
        <dbReference type="ARBA" id="ARBA00004127"/>
    </source>
</evidence>
<keyword evidence="5" id="KW-1003">Cell membrane</keyword>
<feature type="transmembrane region" description="Helical" evidence="5">
    <location>
        <begin position="125"/>
        <end position="144"/>
    </location>
</feature>
<comment type="function">
    <text evidence="5">NDH-1 shuttles electrons from NADH, via FMN and iron-sulfur (Fe-S) centers, to quinones in the respiratory chain. The immediate electron acceptor for the enzyme in this species is believed to be ubiquinone. Couples the redox reaction to proton translocation (for every two electrons transferred, four hydrogen ions are translocated across the cytoplasmic membrane), and thus conserves the redox energy in a proton gradient.</text>
</comment>
<gene>
    <name evidence="8" type="primary">nuoN_2</name>
    <name evidence="5" type="synonym">nuoN</name>
    <name evidence="8" type="ORF">GCM10010909_08520</name>
</gene>
<evidence type="ECO:0000256" key="2">
    <source>
        <dbReference type="ARBA" id="ARBA00022692"/>
    </source>
</evidence>
<dbReference type="Proteomes" id="UP001156641">
    <property type="component" value="Unassembled WGS sequence"/>
</dbReference>
<dbReference type="NCBIfam" id="TIGR01770">
    <property type="entry name" value="NDH_I_N"/>
    <property type="match status" value="1"/>
</dbReference>
<feature type="transmembrane region" description="Helical" evidence="5">
    <location>
        <begin position="320"/>
        <end position="340"/>
    </location>
</feature>
<dbReference type="EC" id="7.1.1.-" evidence="5"/>
<dbReference type="PANTHER" id="PTHR22773">
    <property type="entry name" value="NADH DEHYDROGENASE"/>
    <property type="match status" value="1"/>
</dbReference>
<feature type="transmembrane region" description="Helical" evidence="5">
    <location>
        <begin position="69"/>
        <end position="88"/>
    </location>
</feature>
<comment type="subcellular location">
    <subcellularLocation>
        <location evidence="5">Cell membrane</location>
        <topology evidence="5">Multi-pass membrane protein</topology>
    </subcellularLocation>
    <subcellularLocation>
        <location evidence="1">Endomembrane system</location>
        <topology evidence="1">Multi-pass membrane protein</topology>
    </subcellularLocation>
    <subcellularLocation>
        <location evidence="6">Membrane</location>
        <topology evidence="6">Multi-pass membrane protein</topology>
    </subcellularLocation>
</comment>
<comment type="caution">
    <text evidence="8">The sequence shown here is derived from an EMBL/GenBank/DDBJ whole genome shotgun (WGS) entry which is preliminary data.</text>
</comment>
<dbReference type="InterPro" id="IPR010096">
    <property type="entry name" value="NADH-Q_OxRdtase_suN/2"/>
</dbReference>
<dbReference type="InterPro" id="IPR001750">
    <property type="entry name" value="ND/Mrp_TM"/>
</dbReference>
<keyword evidence="4 5" id="KW-0472">Membrane</keyword>
<proteinExistence type="inferred from homology"/>
<dbReference type="Pfam" id="PF00361">
    <property type="entry name" value="Proton_antipo_M"/>
    <property type="match status" value="1"/>
</dbReference>
<dbReference type="HAMAP" id="MF_00445">
    <property type="entry name" value="NDH1_NuoN_1"/>
    <property type="match status" value="1"/>
</dbReference>
<feature type="transmembrane region" description="Helical" evidence="5">
    <location>
        <begin position="12"/>
        <end position="28"/>
    </location>
</feature>
<feature type="transmembrane region" description="Helical" evidence="5">
    <location>
        <begin position="292"/>
        <end position="314"/>
    </location>
</feature>
<dbReference type="RefSeq" id="WP_284256836.1">
    <property type="nucleotide sequence ID" value="NZ_BSOS01000012.1"/>
</dbReference>
<evidence type="ECO:0000256" key="3">
    <source>
        <dbReference type="ARBA" id="ARBA00022989"/>
    </source>
</evidence>
<accession>A0ABQ6A3G8</accession>
<keyword evidence="5" id="KW-1278">Translocase</keyword>
<organism evidence="8 9">
    <name type="scientific">Acidocella aquatica</name>
    <dbReference type="NCBI Taxonomy" id="1922313"/>
    <lineage>
        <taxon>Bacteria</taxon>
        <taxon>Pseudomonadati</taxon>
        <taxon>Pseudomonadota</taxon>
        <taxon>Alphaproteobacteria</taxon>
        <taxon>Acetobacterales</taxon>
        <taxon>Acidocellaceae</taxon>
        <taxon>Acidocella</taxon>
    </lineage>
</organism>
<evidence type="ECO:0000256" key="4">
    <source>
        <dbReference type="ARBA" id="ARBA00023136"/>
    </source>
</evidence>
<protein>
    <recommendedName>
        <fullName evidence="5">NADH-quinone oxidoreductase subunit N</fullName>
        <ecNumber evidence="5">7.1.1.-</ecNumber>
    </recommendedName>
    <alternativeName>
        <fullName evidence="5">NADH dehydrogenase I subunit N</fullName>
    </alternativeName>
    <alternativeName>
        <fullName evidence="5">NDH-1 subunit N</fullName>
    </alternativeName>
</protein>
<keyword evidence="9" id="KW-1185">Reference proteome</keyword>
<dbReference type="NCBIfam" id="NF004440">
    <property type="entry name" value="PRK05777.1-3"/>
    <property type="match status" value="1"/>
</dbReference>
<reference evidence="9" key="1">
    <citation type="journal article" date="2019" name="Int. J. Syst. Evol. Microbiol.">
        <title>The Global Catalogue of Microorganisms (GCM) 10K type strain sequencing project: providing services to taxonomists for standard genome sequencing and annotation.</title>
        <authorList>
            <consortium name="The Broad Institute Genomics Platform"/>
            <consortium name="The Broad Institute Genome Sequencing Center for Infectious Disease"/>
            <person name="Wu L."/>
            <person name="Ma J."/>
        </authorList>
    </citation>
    <scope>NUCLEOTIDE SEQUENCE [LARGE SCALE GENOMIC DNA]</scope>
    <source>
        <strain evidence="9">NBRC 112502</strain>
    </source>
</reference>
<evidence type="ECO:0000313" key="8">
    <source>
        <dbReference type="EMBL" id="GLR66173.1"/>
    </source>
</evidence>
<name>A0ABQ6A3G8_9PROT</name>
<keyword evidence="5" id="KW-0830">Ubiquinone</keyword>
<feature type="transmembrane region" description="Helical" evidence="5">
    <location>
        <begin position="387"/>
        <end position="417"/>
    </location>
</feature>
<feature type="transmembrane region" description="Helical" evidence="5">
    <location>
        <begin position="232"/>
        <end position="254"/>
    </location>
</feature>
<feature type="transmembrane region" description="Helical" evidence="5">
    <location>
        <begin position="156"/>
        <end position="177"/>
    </location>
</feature>
<keyword evidence="5" id="KW-0874">Quinone</keyword>
<evidence type="ECO:0000256" key="5">
    <source>
        <dbReference type="HAMAP-Rule" id="MF_00445"/>
    </source>
</evidence>
<comment type="catalytic activity">
    <reaction evidence="5">
        <text>a quinone + NADH + 5 H(+)(in) = a quinol + NAD(+) + 4 H(+)(out)</text>
        <dbReference type="Rhea" id="RHEA:57888"/>
        <dbReference type="ChEBI" id="CHEBI:15378"/>
        <dbReference type="ChEBI" id="CHEBI:24646"/>
        <dbReference type="ChEBI" id="CHEBI:57540"/>
        <dbReference type="ChEBI" id="CHEBI:57945"/>
        <dbReference type="ChEBI" id="CHEBI:132124"/>
    </reaction>
</comment>
<feature type="transmembrane region" description="Helical" evidence="5">
    <location>
        <begin position="100"/>
        <end position="119"/>
    </location>
</feature>
<evidence type="ECO:0000259" key="7">
    <source>
        <dbReference type="Pfam" id="PF00361"/>
    </source>
</evidence>
<keyword evidence="5" id="KW-0520">NAD</keyword>
<feature type="transmembrane region" description="Helical" evidence="5">
    <location>
        <begin position="266"/>
        <end position="285"/>
    </location>
</feature>
<keyword evidence="2 5" id="KW-0812">Transmembrane</keyword>
<feature type="transmembrane region" description="Helical" evidence="5">
    <location>
        <begin position="438"/>
        <end position="456"/>
    </location>
</feature>
<sequence length="473" mass="49270">MNPLLPPLVPGLLLGLGGMALLLVGVLSKRDKASTSTYGAILLLALAAAFSFAAPDAVLFGGLLKTSLFTRYADSMVYLGAAAALLLSLDYNRREAMARFEFPVLVLFAVLGMIVMVSAADLMSLYVGFELQSLALYILAASARDSLRSTEAGLKYFVLGSLASGLLIYGISLVYGFSGTTNFVSLAAILANGAGYGIVIGIVFVLVGLAFKVSAAPFHMWTPDVYEGSPTPVTALFGTAPKIATMALLLAVMLGPFGHLLAQWRMIIEILSILSMALGALAAIGQKNIKRLLAYSSIGHMGYALMGLAAGTLAGVQATLVYLAIYLVMSFGAFACVVAMRRKGQAVETIADLAGLSTENPGFAFALAIFMWAMAGIPPLSGFFGKLYVFSAAINAGLNTLAVVGVVTSIIGAFYYLRVIKVMYFDAGTPGFDKTASGVRFVMFAGALVTCLFVLIPGPLIAAADAAAKALIG</sequence>
<keyword evidence="3 5" id="KW-1133">Transmembrane helix</keyword>
<feature type="transmembrane region" description="Helical" evidence="5">
    <location>
        <begin position="40"/>
        <end position="63"/>
    </location>
</feature>
<dbReference type="EMBL" id="BSOS01000012">
    <property type="protein sequence ID" value="GLR66173.1"/>
    <property type="molecule type" value="Genomic_DNA"/>
</dbReference>
<feature type="transmembrane region" description="Helical" evidence="5">
    <location>
        <begin position="183"/>
        <end position="211"/>
    </location>
</feature>
<feature type="domain" description="NADH:quinone oxidoreductase/Mrp antiporter transmembrane" evidence="7">
    <location>
        <begin position="119"/>
        <end position="412"/>
    </location>
</feature>
<comment type="similarity">
    <text evidence="5">Belongs to the complex I subunit 2 family.</text>
</comment>